<dbReference type="NCBIfam" id="TIGR00293">
    <property type="entry name" value="prefoldin subunit alpha"/>
    <property type="match status" value="1"/>
</dbReference>
<dbReference type="Gene3D" id="1.10.287.370">
    <property type="match status" value="1"/>
</dbReference>
<feature type="compositionally biased region" description="Low complexity" evidence="6">
    <location>
        <begin position="387"/>
        <end position="440"/>
    </location>
</feature>
<feature type="compositionally biased region" description="Gly residues" evidence="6">
    <location>
        <begin position="441"/>
        <end position="450"/>
    </location>
</feature>
<evidence type="ECO:0000256" key="3">
    <source>
        <dbReference type="ARBA" id="ARBA00022679"/>
    </source>
</evidence>
<evidence type="ECO:0000256" key="1">
    <source>
        <dbReference type="ARBA" id="ARBA00000885"/>
    </source>
</evidence>
<dbReference type="Gene3D" id="3.30.2160.10">
    <property type="entry name" value="Hect, E3 ligase catalytic domain"/>
    <property type="match status" value="1"/>
</dbReference>
<comment type="catalytic activity">
    <reaction evidence="1">
        <text>S-ubiquitinyl-[E2 ubiquitin-conjugating enzyme]-L-cysteine + [acceptor protein]-L-lysine = [E2 ubiquitin-conjugating enzyme]-L-cysteine + N(6)-ubiquitinyl-[acceptor protein]-L-lysine.</text>
        <dbReference type="EC" id="2.3.2.26"/>
    </reaction>
</comment>
<accession>A0ABY8TSW6</accession>
<name>A0ABY8TSW6_TETOB</name>
<proteinExistence type="predicted"/>
<dbReference type="InterPro" id="IPR000569">
    <property type="entry name" value="HECT_dom"/>
</dbReference>
<evidence type="ECO:0000256" key="5">
    <source>
        <dbReference type="PROSITE-ProRule" id="PRU00104"/>
    </source>
</evidence>
<feature type="region of interest" description="Disordered" evidence="6">
    <location>
        <begin position="366"/>
        <end position="459"/>
    </location>
</feature>
<dbReference type="InterPro" id="IPR035983">
    <property type="entry name" value="Hect_E3_ubiquitin_ligase"/>
</dbReference>
<dbReference type="EMBL" id="CP126210">
    <property type="protein sequence ID" value="WIA12180.1"/>
    <property type="molecule type" value="Genomic_DNA"/>
</dbReference>
<dbReference type="InterPro" id="IPR004127">
    <property type="entry name" value="Prefoldin_subunit_alpha"/>
</dbReference>
<feature type="region of interest" description="Disordered" evidence="6">
    <location>
        <begin position="754"/>
        <end position="778"/>
    </location>
</feature>
<sequence>MAAQPQQEAVNIATLGPQQLNVLREQLSQEVDDLADSHATLGRLALRSSSAARAVETLGESKKDQAVLLPLTQSLYVKGKVADTERVMVNIGTDYYVEMTIEKAADYCRRRTTFLQQQQQGVQKAAQERQKALNQVYTARCYADRLRSKWIETYEAERGNRNHLEQQQLLCSSYCVSLLLRFYDLNNVGDRARLATVCRALMSAATAGTCALLSDAAAAAAAAAVPSASSAGPSSQQLALFRSYSAALSFTHIEDFYADAAPLVPLAQLYDAAKPSAGLVMLLKAAVWQVLWCEPSSASSASASPQQRQQQLLRRSLGELGGLLLCQLHDRNCVREFCPPAAFLAEALPPGRLLQEVAARGGIEALAGNAGNDSSDDDAEHATPLEQQQQWQRQRQRAFAGAGEAAGMETEEQQQQQQRHAQPGTGAAAAGTSSAAAGAGRQPGRGGGGSESEESDDDVDMLPAAGAAGAAGDPVAVGGFGFGTGTAAQQQRRQGTLGAAAAAAFGAGGGGGGSTSAAGSRVWLVLQHAPCLIPFQDRVQLFQAVVSEEKEVAAAAAASAAGAGGMFTFDDPMSMFMGGAAENRFVTIRRDQLLEDSFAQLNSMGADRLKGRLRIAYVNEAGLAEAGIDGGGLFKDFMEELLRQGFSPQSHLFCENPQRQLYPNSAAHQLLPDAEGQLRFLGRMLGKSLYEGVLLELPLAAFFLKKMRGGVCDINDLPSLDPEVYKHLAQLKHYSGDFADLSLTFTATVVDATPEQQQQQQASTSAAPRTREVDLKPGGRDIPVRADNVVEYIHRLADFRLNRQMDRAANAFLGGFFELIRPRWVRMFNEAELQMLISGSEEGIDVDDLVAHVNYAGGYHAEHPVMLTLWDALRTFSPQQQRLFLKFVTSCSRAPLLGFRYLEPQLCIQMSGSVLAAGSRERLPTAATCMNLLKLPPYQDFDEMRSKLLYAITAGAGFELS</sequence>
<dbReference type="InterPro" id="IPR009053">
    <property type="entry name" value="Prefoldin"/>
</dbReference>
<dbReference type="Pfam" id="PF00632">
    <property type="entry name" value="HECT"/>
    <property type="match status" value="1"/>
</dbReference>
<evidence type="ECO:0000313" key="8">
    <source>
        <dbReference type="EMBL" id="WIA12180.1"/>
    </source>
</evidence>
<evidence type="ECO:0000256" key="4">
    <source>
        <dbReference type="ARBA" id="ARBA00022786"/>
    </source>
</evidence>
<dbReference type="Gene3D" id="3.90.1750.10">
    <property type="entry name" value="Hect, E3 ligase catalytic domains"/>
    <property type="match status" value="1"/>
</dbReference>
<keyword evidence="4 5" id="KW-0833">Ubl conjugation pathway</keyword>
<feature type="compositionally biased region" description="Basic and acidic residues" evidence="6">
    <location>
        <begin position="769"/>
        <end position="778"/>
    </location>
</feature>
<dbReference type="PANTHER" id="PTHR45700">
    <property type="entry name" value="UBIQUITIN-PROTEIN LIGASE E3C"/>
    <property type="match status" value="1"/>
</dbReference>
<feature type="active site" description="Glycyl thioester intermediate" evidence="5">
    <location>
        <position position="929"/>
    </location>
</feature>
<evidence type="ECO:0000259" key="7">
    <source>
        <dbReference type="PROSITE" id="PS50237"/>
    </source>
</evidence>
<gene>
    <name evidence="8" type="ORF">OEZ85_012251</name>
</gene>
<dbReference type="CDD" id="cd00078">
    <property type="entry name" value="HECTc"/>
    <property type="match status" value="1"/>
</dbReference>
<reference evidence="8 9" key="1">
    <citation type="submission" date="2023-05" db="EMBL/GenBank/DDBJ databases">
        <title>A 100% complete, gapless, phased diploid assembly of the Scenedesmus obliquus UTEX 3031 genome.</title>
        <authorList>
            <person name="Biondi T.C."/>
            <person name="Hanschen E.R."/>
            <person name="Kwon T."/>
            <person name="Eng W."/>
            <person name="Kruse C.P.S."/>
            <person name="Koehler S.I."/>
            <person name="Kunde Y."/>
            <person name="Gleasner C.D."/>
            <person name="You Mak K.T."/>
            <person name="Polle J."/>
            <person name="Hovde B.T."/>
            <person name="Starkenburg S.R."/>
        </authorList>
    </citation>
    <scope>NUCLEOTIDE SEQUENCE [LARGE SCALE GENOMIC DNA]</scope>
    <source>
        <strain evidence="8 9">DOE0152z</strain>
    </source>
</reference>
<feature type="domain" description="HECT" evidence="7">
    <location>
        <begin position="605"/>
        <end position="961"/>
    </location>
</feature>
<dbReference type="Pfam" id="PF02996">
    <property type="entry name" value="Prefoldin"/>
    <property type="match status" value="1"/>
</dbReference>
<keyword evidence="3" id="KW-0808">Transferase</keyword>
<organism evidence="8 9">
    <name type="scientific">Tetradesmus obliquus</name>
    <name type="common">Green alga</name>
    <name type="synonym">Acutodesmus obliquus</name>
    <dbReference type="NCBI Taxonomy" id="3088"/>
    <lineage>
        <taxon>Eukaryota</taxon>
        <taxon>Viridiplantae</taxon>
        <taxon>Chlorophyta</taxon>
        <taxon>core chlorophytes</taxon>
        <taxon>Chlorophyceae</taxon>
        <taxon>CS clade</taxon>
        <taxon>Sphaeropleales</taxon>
        <taxon>Scenedesmaceae</taxon>
        <taxon>Tetradesmus</taxon>
    </lineage>
</organism>
<dbReference type="SUPFAM" id="SSF56204">
    <property type="entry name" value="Hect, E3 ligase catalytic domain"/>
    <property type="match status" value="1"/>
</dbReference>
<keyword evidence="9" id="KW-1185">Reference proteome</keyword>
<dbReference type="Proteomes" id="UP001244341">
    <property type="component" value="Chromosome 3b"/>
</dbReference>
<dbReference type="PROSITE" id="PS50237">
    <property type="entry name" value="HECT"/>
    <property type="match status" value="1"/>
</dbReference>
<dbReference type="SMART" id="SM00119">
    <property type="entry name" value="HECTc"/>
    <property type="match status" value="1"/>
</dbReference>
<evidence type="ECO:0000256" key="6">
    <source>
        <dbReference type="SAM" id="MobiDB-lite"/>
    </source>
</evidence>
<evidence type="ECO:0000313" key="9">
    <source>
        <dbReference type="Proteomes" id="UP001244341"/>
    </source>
</evidence>
<dbReference type="InterPro" id="IPR044611">
    <property type="entry name" value="E3A/B/C-like"/>
</dbReference>
<evidence type="ECO:0000256" key="2">
    <source>
        <dbReference type="ARBA" id="ARBA00012485"/>
    </source>
</evidence>
<dbReference type="SUPFAM" id="SSF46579">
    <property type="entry name" value="Prefoldin"/>
    <property type="match status" value="1"/>
</dbReference>
<dbReference type="CDD" id="cd23157">
    <property type="entry name" value="Prefoldin_5"/>
    <property type="match status" value="1"/>
</dbReference>
<protein>
    <recommendedName>
        <fullName evidence="2">HECT-type E3 ubiquitin transferase</fullName>
        <ecNumber evidence="2">2.3.2.26</ecNumber>
    </recommendedName>
</protein>
<dbReference type="Gene3D" id="3.30.2410.10">
    <property type="entry name" value="Hect, E3 ligase catalytic domain"/>
    <property type="match status" value="1"/>
</dbReference>
<dbReference type="PANTHER" id="PTHR45700:SF6">
    <property type="entry name" value="E3 UBIQUITIN-PROTEIN LIGASE UPL6"/>
    <property type="match status" value="1"/>
</dbReference>
<dbReference type="EC" id="2.3.2.26" evidence="2"/>